<proteinExistence type="predicted"/>
<dbReference type="AlphaFoldDB" id="A0A8H4LTI7"/>
<organism evidence="2 3">
    <name type="scientific">Ophiocordyceps sinensis</name>
    <dbReference type="NCBI Taxonomy" id="72228"/>
    <lineage>
        <taxon>Eukaryota</taxon>
        <taxon>Fungi</taxon>
        <taxon>Dikarya</taxon>
        <taxon>Ascomycota</taxon>
        <taxon>Pezizomycotina</taxon>
        <taxon>Sordariomycetes</taxon>
        <taxon>Hypocreomycetidae</taxon>
        <taxon>Hypocreales</taxon>
        <taxon>Ophiocordycipitaceae</taxon>
        <taxon>Ophiocordyceps</taxon>
    </lineage>
</organism>
<comment type="caution">
    <text evidence="2">The sequence shown here is derived from an EMBL/GenBank/DDBJ whole genome shotgun (WGS) entry which is preliminary data.</text>
</comment>
<sequence length="580" mass="59629">MLHHAVLLNPEATLRSYTLRLFFNLLPRVKLFKAVLSMAAMKESESGEMDFCVAPRVRPRKTFLAGKGFTGGVMALGLVVLVFGIGLLASHCEHSFYPAAELLRAEHMVSEAAHELVIRGEGSERGVMFRSLADAMAAKVAGSSGLGTVTVTATATATATAFKSVGTLGGTAPAATMQPGTAQTPWMPSGLSAAKTALEDHTGSSDAAPIGVSVPISTHTELSTIYSIRSTVNTTVHLTMTRTATTTVTLPVSSEVFSSEVVSSEVVSSTADTCICSACTAAKTVSIYVTVFPMPPHKTVTGDASTVTLVNTDLSLTNRLPDVTLPGKPSTRTAVQTDVSLTRGLPDATVSGNPETLTDVETDVSVTTGLPDATVSGNPETLTNVETDVSVTTGLPDATVSGKPETVTNVKTSASVISKTPTAVTTVVITDLWGPAHSSRRTLTATVTIKETVATTEGPEVVTITISDLYGPPAKPSGWSSALAEAATGPASETGALTTETVTMTQTGGPPATSITTVHVTPAKNTTAPDYPYPSGSAVATAPFEVSGGSKKPQPRGWVGGGSTNLGCTVMLLTVIMFAI</sequence>
<keyword evidence="1" id="KW-0472">Membrane</keyword>
<dbReference type="OrthoDB" id="4940504at2759"/>
<evidence type="ECO:0000313" key="2">
    <source>
        <dbReference type="EMBL" id="KAF4505383.1"/>
    </source>
</evidence>
<evidence type="ECO:0000256" key="1">
    <source>
        <dbReference type="SAM" id="Phobius"/>
    </source>
</evidence>
<accession>A0A8H4LTI7</accession>
<keyword evidence="3" id="KW-1185">Reference proteome</keyword>
<keyword evidence="1" id="KW-0812">Transmembrane</keyword>
<protein>
    <submittedName>
        <fullName evidence="2">Uncharacterized protein</fullName>
    </submittedName>
</protein>
<dbReference type="EMBL" id="JAAVMX010000008">
    <property type="protein sequence ID" value="KAF4505383.1"/>
    <property type="molecule type" value="Genomic_DNA"/>
</dbReference>
<gene>
    <name evidence="2" type="ORF">G6O67_007340</name>
</gene>
<reference evidence="2 3" key="1">
    <citation type="journal article" date="2020" name="Genome Biol. Evol.">
        <title>A new high-quality draft genome assembly of the Chinese cordyceps Ophiocordyceps sinensis.</title>
        <authorList>
            <person name="Shu R."/>
            <person name="Zhang J."/>
            <person name="Meng Q."/>
            <person name="Zhang H."/>
            <person name="Zhou G."/>
            <person name="Li M."/>
            <person name="Wu P."/>
            <person name="Zhao Y."/>
            <person name="Chen C."/>
            <person name="Qin Q."/>
        </authorList>
    </citation>
    <scope>NUCLEOTIDE SEQUENCE [LARGE SCALE GENOMIC DNA]</scope>
    <source>
        <strain evidence="2 3">IOZ07</strain>
    </source>
</reference>
<keyword evidence="1" id="KW-1133">Transmembrane helix</keyword>
<dbReference type="Proteomes" id="UP000557566">
    <property type="component" value="Unassembled WGS sequence"/>
</dbReference>
<evidence type="ECO:0000313" key="3">
    <source>
        <dbReference type="Proteomes" id="UP000557566"/>
    </source>
</evidence>
<feature type="transmembrane region" description="Helical" evidence="1">
    <location>
        <begin position="68"/>
        <end position="89"/>
    </location>
</feature>
<name>A0A8H4LTI7_9HYPO</name>